<feature type="non-terminal residue" evidence="2">
    <location>
        <position position="1"/>
    </location>
</feature>
<dbReference type="EMBL" id="CAJNOK010007587">
    <property type="protein sequence ID" value="CAF1038563.1"/>
    <property type="molecule type" value="Genomic_DNA"/>
</dbReference>
<dbReference type="AlphaFoldDB" id="A0A8S2JDX8"/>
<gene>
    <name evidence="1" type="ORF">OVA965_LOCUS16362</name>
    <name evidence="2" type="ORF">TMI583_LOCUS16371</name>
</gene>
<evidence type="ECO:0000313" key="1">
    <source>
        <dbReference type="EMBL" id="CAF1038563.1"/>
    </source>
</evidence>
<name>A0A8S2JDX8_9BILA</name>
<reference evidence="2" key="1">
    <citation type="submission" date="2021-02" db="EMBL/GenBank/DDBJ databases">
        <authorList>
            <person name="Nowell W R."/>
        </authorList>
    </citation>
    <scope>NUCLEOTIDE SEQUENCE</scope>
</reference>
<accession>A0A8S2JDX8</accession>
<comment type="caution">
    <text evidence="2">The sequence shown here is derived from an EMBL/GenBank/DDBJ whole genome shotgun (WGS) entry which is preliminary data.</text>
</comment>
<sequence length="126" mass="14245">ANSNEQLTDHKQKVELLNQHFAAVCSMPTTEAIDIPTVIPTQSKFAMSGFSVLETERLIYRKVYGYLIKYQLLSANHLGLVLKCNLDWTAYVDYVLSKTGVGFSVQVLSICLLMRQLYTEILPIKT</sequence>
<evidence type="ECO:0000313" key="2">
    <source>
        <dbReference type="EMBL" id="CAF3806748.1"/>
    </source>
</evidence>
<dbReference type="Proteomes" id="UP000682733">
    <property type="component" value="Unassembled WGS sequence"/>
</dbReference>
<dbReference type="EMBL" id="CAJOBA010007598">
    <property type="protein sequence ID" value="CAF3806748.1"/>
    <property type="molecule type" value="Genomic_DNA"/>
</dbReference>
<organism evidence="2 3">
    <name type="scientific">Didymodactylos carnosus</name>
    <dbReference type="NCBI Taxonomy" id="1234261"/>
    <lineage>
        <taxon>Eukaryota</taxon>
        <taxon>Metazoa</taxon>
        <taxon>Spiralia</taxon>
        <taxon>Gnathifera</taxon>
        <taxon>Rotifera</taxon>
        <taxon>Eurotatoria</taxon>
        <taxon>Bdelloidea</taxon>
        <taxon>Philodinida</taxon>
        <taxon>Philodinidae</taxon>
        <taxon>Didymodactylos</taxon>
    </lineage>
</organism>
<evidence type="ECO:0000313" key="3">
    <source>
        <dbReference type="Proteomes" id="UP000682733"/>
    </source>
</evidence>
<protein>
    <submittedName>
        <fullName evidence="2">Uncharacterized protein</fullName>
    </submittedName>
</protein>
<proteinExistence type="predicted"/>
<dbReference type="Proteomes" id="UP000677228">
    <property type="component" value="Unassembled WGS sequence"/>
</dbReference>